<dbReference type="Gene3D" id="3.40.50.720">
    <property type="entry name" value="NAD(P)-binding Rossmann-like Domain"/>
    <property type="match status" value="1"/>
</dbReference>
<dbReference type="GO" id="GO:0004029">
    <property type="term" value="F:aldehyde dehydrogenase (NAD+) activity"/>
    <property type="evidence" value="ECO:0007669"/>
    <property type="project" value="TreeGrafter"/>
</dbReference>
<reference evidence="2" key="1">
    <citation type="submission" date="2019-08" db="EMBL/GenBank/DDBJ databases">
        <authorList>
            <person name="Kucharzyk K."/>
            <person name="Murdoch R.W."/>
            <person name="Higgins S."/>
            <person name="Loffler F."/>
        </authorList>
    </citation>
    <scope>NUCLEOTIDE SEQUENCE</scope>
</reference>
<gene>
    <name evidence="2" type="ORF">SDC9_23869</name>
</gene>
<evidence type="ECO:0000259" key="1">
    <source>
        <dbReference type="Pfam" id="PF13460"/>
    </source>
</evidence>
<dbReference type="InterPro" id="IPR016040">
    <property type="entry name" value="NAD(P)-bd_dom"/>
</dbReference>
<evidence type="ECO:0000313" key="2">
    <source>
        <dbReference type="EMBL" id="MPL78008.1"/>
    </source>
</evidence>
<sequence length="484" mass="54364">MKVILSGGTGYIGKRLLPALLEAGHEVTCIVRDRRRFQSHSTTPGKLSVTEGDFLRPETLSLADADTDADIAFYLVHSMSSAIDSFEEMEVQSARNFVAAAKSWDIKQIIFLSGLQNSASGSPHLLSRLKVEQVLIQSGIPYTILRAGIIVGSGSASFEIIRDLTEKLPVMVTPRWLNTRCQPIAVRDVINSLISVMMHTPVFNRVLDIGGPDVLTYKQMLLQYAEARGLRRKIFVLPLMTPRLSSYWLYFITSTSYKLAVNLVNSMKVEVVCRENYTEILTGIKPLTYKESISLAFEKIARHHVVSSWKDALVSSSRRSSLKEYIAVPEFGCFHDVRQSEIKCSTGDIIANIWGVGGDNGWYYADFLWKIRGYIDKAAGGIGLRRGRTNSDEIYAGDALDFWRVLLADKSAGMLLLYAEMKLPGEAWLEYKLIENKGVVSLRQTATFRPRGLSGRLYWYAVWPLHQFIFKGMNRRMAAARLVP</sequence>
<dbReference type="Pfam" id="PF11066">
    <property type="entry name" value="DUF2867"/>
    <property type="match status" value="1"/>
</dbReference>
<dbReference type="InterPro" id="IPR021295">
    <property type="entry name" value="DUF2867"/>
</dbReference>
<proteinExistence type="predicted"/>
<accession>A0A644UG97</accession>
<protein>
    <recommendedName>
        <fullName evidence="1">NAD(P)-binding domain-containing protein</fullName>
    </recommendedName>
</protein>
<dbReference type="InterPro" id="IPR036291">
    <property type="entry name" value="NAD(P)-bd_dom_sf"/>
</dbReference>
<comment type="caution">
    <text evidence="2">The sequence shown here is derived from an EMBL/GenBank/DDBJ whole genome shotgun (WGS) entry which is preliminary data.</text>
</comment>
<dbReference type="AlphaFoldDB" id="A0A644UG97"/>
<organism evidence="2">
    <name type="scientific">bioreactor metagenome</name>
    <dbReference type="NCBI Taxonomy" id="1076179"/>
    <lineage>
        <taxon>unclassified sequences</taxon>
        <taxon>metagenomes</taxon>
        <taxon>ecological metagenomes</taxon>
    </lineage>
</organism>
<dbReference type="PANTHER" id="PTHR48079:SF6">
    <property type="entry name" value="NAD(P)-BINDING DOMAIN-CONTAINING PROTEIN-RELATED"/>
    <property type="match status" value="1"/>
</dbReference>
<dbReference type="SUPFAM" id="SSF51735">
    <property type="entry name" value="NAD(P)-binding Rossmann-fold domains"/>
    <property type="match status" value="1"/>
</dbReference>
<name>A0A644UG97_9ZZZZ</name>
<feature type="domain" description="NAD(P)-binding" evidence="1">
    <location>
        <begin position="7"/>
        <end position="155"/>
    </location>
</feature>
<dbReference type="PANTHER" id="PTHR48079">
    <property type="entry name" value="PROTEIN YEEZ"/>
    <property type="match status" value="1"/>
</dbReference>
<dbReference type="InterPro" id="IPR051783">
    <property type="entry name" value="NAD(P)-dependent_oxidoreduct"/>
</dbReference>
<dbReference type="GO" id="GO:0005737">
    <property type="term" value="C:cytoplasm"/>
    <property type="evidence" value="ECO:0007669"/>
    <property type="project" value="TreeGrafter"/>
</dbReference>
<dbReference type="EMBL" id="VSSQ01000112">
    <property type="protein sequence ID" value="MPL78008.1"/>
    <property type="molecule type" value="Genomic_DNA"/>
</dbReference>
<dbReference type="Pfam" id="PF13460">
    <property type="entry name" value="NAD_binding_10"/>
    <property type="match status" value="1"/>
</dbReference>